<dbReference type="EMBL" id="JASJQH010000057">
    <property type="protein sequence ID" value="KAK9767750.1"/>
    <property type="molecule type" value="Genomic_DNA"/>
</dbReference>
<evidence type="ECO:0000313" key="2">
    <source>
        <dbReference type="Proteomes" id="UP001479436"/>
    </source>
</evidence>
<protein>
    <submittedName>
        <fullName evidence="1">Uncharacterized protein</fullName>
    </submittedName>
</protein>
<evidence type="ECO:0000313" key="1">
    <source>
        <dbReference type="EMBL" id="KAK9767750.1"/>
    </source>
</evidence>
<name>A0ABR2X1U7_9FUNG</name>
<comment type="caution">
    <text evidence="1">The sequence shown here is derived from an EMBL/GenBank/DDBJ whole genome shotgun (WGS) entry which is preliminary data.</text>
</comment>
<sequence length="104" mass="11666">MSTLFNLIGPESISMLRLTLTPTAMEPQPENLVDHHRRWNADDRIFSTPVKARYNIDTSIGVENIPFNRIFDGVCKTSLDVFACDDSDFSGYITATIGGRNSRI</sequence>
<reference evidence="1 2" key="1">
    <citation type="submission" date="2023-04" db="EMBL/GenBank/DDBJ databases">
        <title>Genome of Basidiobolus ranarum AG-B5.</title>
        <authorList>
            <person name="Stajich J.E."/>
            <person name="Carter-House D."/>
            <person name="Gryganskyi A."/>
        </authorList>
    </citation>
    <scope>NUCLEOTIDE SEQUENCE [LARGE SCALE GENOMIC DNA]</scope>
    <source>
        <strain evidence="1 2">AG-B5</strain>
    </source>
</reference>
<proteinExistence type="predicted"/>
<keyword evidence="2" id="KW-1185">Reference proteome</keyword>
<accession>A0ABR2X1U7</accession>
<organism evidence="1 2">
    <name type="scientific">Basidiobolus ranarum</name>
    <dbReference type="NCBI Taxonomy" id="34480"/>
    <lineage>
        <taxon>Eukaryota</taxon>
        <taxon>Fungi</taxon>
        <taxon>Fungi incertae sedis</taxon>
        <taxon>Zoopagomycota</taxon>
        <taxon>Entomophthoromycotina</taxon>
        <taxon>Basidiobolomycetes</taxon>
        <taxon>Basidiobolales</taxon>
        <taxon>Basidiobolaceae</taxon>
        <taxon>Basidiobolus</taxon>
    </lineage>
</organism>
<dbReference type="Proteomes" id="UP001479436">
    <property type="component" value="Unassembled WGS sequence"/>
</dbReference>
<gene>
    <name evidence="1" type="ORF">K7432_002225</name>
</gene>